<dbReference type="STRING" id="1227492.C482_02841"/>
<keyword evidence="3" id="KW-0804">Transcription</keyword>
<dbReference type="InterPro" id="IPR005471">
    <property type="entry name" value="Tscrpt_reg_IclR_N"/>
</dbReference>
<evidence type="ECO:0000256" key="2">
    <source>
        <dbReference type="ARBA" id="ARBA00023125"/>
    </source>
</evidence>
<dbReference type="InterPro" id="IPR029016">
    <property type="entry name" value="GAF-like_dom_sf"/>
</dbReference>
<organism evidence="6 7">
    <name type="scientific">Natrialba chahannaoensis JCM 10990</name>
    <dbReference type="NCBI Taxonomy" id="1227492"/>
    <lineage>
        <taxon>Archaea</taxon>
        <taxon>Methanobacteriati</taxon>
        <taxon>Methanobacteriota</taxon>
        <taxon>Stenosarchaea group</taxon>
        <taxon>Halobacteria</taxon>
        <taxon>Halobacteriales</taxon>
        <taxon>Natrialbaceae</taxon>
        <taxon>Natrialba</taxon>
    </lineage>
</organism>
<protein>
    <submittedName>
        <fullName evidence="6">IclR family transcriptional regulator</fullName>
    </submittedName>
</protein>
<name>M0B2E3_9EURY</name>
<dbReference type="InterPro" id="IPR036388">
    <property type="entry name" value="WH-like_DNA-bd_sf"/>
</dbReference>
<dbReference type="PANTHER" id="PTHR30136:SF35">
    <property type="entry name" value="HTH-TYPE TRANSCRIPTIONAL REGULATOR RV1719"/>
    <property type="match status" value="1"/>
</dbReference>
<reference evidence="6 7" key="1">
    <citation type="journal article" date="2014" name="PLoS Genet.">
        <title>Phylogenetically driven sequencing of extremely halophilic archaea reveals strategies for static and dynamic osmo-response.</title>
        <authorList>
            <person name="Becker E.A."/>
            <person name="Seitzer P.M."/>
            <person name="Tritt A."/>
            <person name="Larsen D."/>
            <person name="Krusor M."/>
            <person name="Yao A.I."/>
            <person name="Wu D."/>
            <person name="Madern D."/>
            <person name="Eisen J.A."/>
            <person name="Darling A.E."/>
            <person name="Facciotti M.T."/>
        </authorList>
    </citation>
    <scope>NUCLEOTIDE SEQUENCE [LARGE SCALE GENOMIC DNA]</scope>
    <source>
        <strain evidence="6 7">JCM 10990</strain>
    </source>
</reference>
<evidence type="ECO:0000313" key="6">
    <source>
        <dbReference type="EMBL" id="ELZ05056.1"/>
    </source>
</evidence>
<keyword evidence="7" id="KW-1185">Reference proteome</keyword>
<gene>
    <name evidence="6" type="ORF">C482_02841</name>
</gene>
<dbReference type="InterPro" id="IPR014757">
    <property type="entry name" value="Tscrpt_reg_IclR_C"/>
</dbReference>
<dbReference type="GO" id="GO:0045892">
    <property type="term" value="P:negative regulation of DNA-templated transcription"/>
    <property type="evidence" value="ECO:0007669"/>
    <property type="project" value="TreeGrafter"/>
</dbReference>
<evidence type="ECO:0000256" key="1">
    <source>
        <dbReference type="ARBA" id="ARBA00023015"/>
    </source>
</evidence>
<dbReference type="AlphaFoldDB" id="M0B2E3"/>
<dbReference type="SMART" id="SM00346">
    <property type="entry name" value="HTH_ICLR"/>
    <property type="match status" value="1"/>
</dbReference>
<dbReference type="Pfam" id="PF01614">
    <property type="entry name" value="IclR_C"/>
    <property type="match status" value="1"/>
</dbReference>
<proteinExistence type="predicted"/>
<dbReference type="InterPro" id="IPR050707">
    <property type="entry name" value="HTH_MetabolicPath_Reg"/>
</dbReference>
<keyword evidence="1" id="KW-0805">Transcription regulation</keyword>
<dbReference type="PROSITE" id="PS51078">
    <property type="entry name" value="ICLR_ED"/>
    <property type="match status" value="1"/>
</dbReference>
<dbReference type="Gene3D" id="1.10.10.10">
    <property type="entry name" value="Winged helix-like DNA-binding domain superfamily/Winged helix DNA-binding domain"/>
    <property type="match status" value="1"/>
</dbReference>
<dbReference type="Proteomes" id="UP000011693">
    <property type="component" value="Unassembled WGS sequence"/>
</dbReference>
<evidence type="ECO:0000259" key="4">
    <source>
        <dbReference type="PROSITE" id="PS51077"/>
    </source>
</evidence>
<feature type="domain" description="HTH iclR-type" evidence="4">
    <location>
        <begin position="21"/>
        <end position="80"/>
    </location>
</feature>
<evidence type="ECO:0000313" key="7">
    <source>
        <dbReference type="Proteomes" id="UP000011693"/>
    </source>
</evidence>
<dbReference type="SUPFAM" id="SSF46785">
    <property type="entry name" value="Winged helix' DNA-binding domain"/>
    <property type="match status" value="1"/>
</dbReference>
<dbReference type="PROSITE" id="PS51077">
    <property type="entry name" value="HTH_ICLR"/>
    <property type="match status" value="1"/>
</dbReference>
<evidence type="ECO:0000256" key="3">
    <source>
        <dbReference type="ARBA" id="ARBA00023163"/>
    </source>
</evidence>
<dbReference type="GO" id="GO:0003677">
    <property type="term" value="F:DNA binding"/>
    <property type="evidence" value="ECO:0007669"/>
    <property type="project" value="UniProtKB-KW"/>
</dbReference>
<comment type="caution">
    <text evidence="6">The sequence shown here is derived from an EMBL/GenBank/DDBJ whole genome shotgun (WGS) entry which is preliminary data.</text>
</comment>
<accession>M0B2E3</accession>
<dbReference type="Pfam" id="PF09339">
    <property type="entry name" value="HTH_IclR"/>
    <property type="match status" value="1"/>
</dbReference>
<dbReference type="InterPro" id="IPR036390">
    <property type="entry name" value="WH_DNA-bd_sf"/>
</dbReference>
<dbReference type="Gene3D" id="3.30.450.40">
    <property type="match status" value="1"/>
</dbReference>
<keyword evidence="2" id="KW-0238">DNA-binding</keyword>
<dbReference type="PATRIC" id="fig|1227492.4.peg.550"/>
<dbReference type="GO" id="GO:0003700">
    <property type="term" value="F:DNA-binding transcription factor activity"/>
    <property type="evidence" value="ECO:0007669"/>
    <property type="project" value="TreeGrafter"/>
</dbReference>
<evidence type="ECO:0000259" key="5">
    <source>
        <dbReference type="PROSITE" id="PS51078"/>
    </source>
</evidence>
<dbReference type="EMBL" id="AOIN01000021">
    <property type="protein sequence ID" value="ELZ05056.1"/>
    <property type="molecule type" value="Genomic_DNA"/>
</dbReference>
<sequence length="274" mass="30113">MCGGDAAIVMTENSDDGPRTIQSVEKACAIIRALRELDGAGITELATHLDMSKGSVHTYLTTLKRNDLVTESGGRYQLGLSFLDFGEYVKRQNLVYQSAQDSLDEMATETGELARLVMREGAHGIYLAKAEGENAIETTVRPGQREYLHCTSQGKAILAHLPTSEVRRLIAEHGLPERTANTITEADELFDELEEIRSHGIAFSRSELTRGLRCVAAPIYGTDGTPIAAIGICGPTSRMQGDRFREEYPKIVRDKANVIEINMQMATKRHAETS</sequence>
<feature type="domain" description="IclR-ED" evidence="5">
    <location>
        <begin position="81"/>
        <end position="265"/>
    </location>
</feature>
<dbReference type="SUPFAM" id="SSF55781">
    <property type="entry name" value="GAF domain-like"/>
    <property type="match status" value="1"/>
</dbReference>
<dbReference type="PANTHER" id="PTHR30136">
    <property type="entry name" value="HELIX-TURN-HELIX TRANSCRIPTIONAL REGULATOR, ICLR FAMILY"/>
    <property type="match status" value="1"/>
</dbReference>